<dbReference type="InterPro" id="IPR046125">
    <property type="entry name" value="DUF6122"/>
</dbReference>
<name>A0A4U1C2L2_9SPHI</name>
<dbReference type="Proteomes" id="UP000308181">
    <property type="component" value="Unassembled WGS sequence"/>
</dbReference>
<evidence type="ECO:0008006" key="4">
    <source>
        <dbReference type="Google" id="ProtNLM"/>
    </source>
</evidence>
<dbReference type="AlphaFoldDB" id="A0A4U1C2L2"/>
<dbReference type="Pfam" id="PF19617">
    <property type="entry name" value="DUF6122"/>
    <property type="match status" value="1"/>
</dbReference>
<reference evidence="2 3" key="1">
    <citation type="submission" date="2019-04" db="EMBL/GenBank/DDBJ databases">
        <title>Pedobacter sp. AR-3-17 sp. nov., isolated from Arctic soil.</title>
        <authorList>
            <person name="Dahal R.H."/>
            <person name="Kim D.-U."/>
        </authorList>
    </citation>
    <scope>NUCLEOTIDE SEQUENCE [LARGE SCALE GENOMIC DNA]</scope>
    <source>
        <strain evidence="2 3">AR-3-17</strain>
    </source>
</reference>
<keyword evidence="3" id="KW-1185">Reference proteome</keyword>
<keyword evidence="1" id="KW-1133">Transmembrane helix</keyword>
<evidence type="ECO:0000256" key="1">
    <source>
        <dbReference type="SAM" id="Phobius"/>
    </source>
</evidence>
<sequence>MEKINMIHILLHFIVPALFSFFFYRHMATKAWLIMIATMMVDLDHLIATPIYDPNRCSIGFHPLHSYIAIIIYFILLYFPKARIVAIGLIIHMALDFIDCYTF</sequence>
<dbReference type="OrthoDB" id="289051at2"/>
<feature type="transmembrane region" description="Helical" evidence="1">
    <location>
        <begin position="64"/>
        <end position="80"/>
    </location>
</feature>
<keyword evidence="1" id="KW-0812">Transmembrane</keyword>
<feature type="transmembrane region" description="Helical" evidence="1">
    <location>
        <begin position="6"/>
        <end position="24"/>
    </location>
</feature>
<organism evidence="2 3">
    <name type="scientific">Pedobacter cryophilus</name>
    <dbReference type="NCBI Taxonomy" id="2571271"/>
    <lineage>
        <taxon>Bacteria</taxon>
        <taxon>Pseudomonadati</taxon>
        <taxon>Bacteroidota</taxon>
        <taxon>Sphingobacteriia</taxon>
        <taxon>Sphingobacteriales</taxon>
        <taxon>Sphingobacteriaceae</taxon>
        <taxon>Pedobacter</taxon>
    </lineage>
</organism>
<accession>A0A4U1C2L2</accession>
<protein>
    <recommendedName>
        <fullName evidence="4">Metal-dependent hydrolase</fullName>
    </recommendedName>
</protein>
<comment type="caution">
    <text evidence="2">The sequence shown here is derived from an EMBL/GenBank/DDBJ whole genome shotgun (WGS) entry which is preliminary data.</text>
</comment>
<evidence type="ECO:0000313" key="2">
    <source>
        <dbReference type="EMBL" id="TKB99274.1"/>
    </source>
</evidence>
<gene>
    <name evidence="2" type="ORF">FA046_08725</name>
</gene>
<keyword evidence="1" id="KW-0472">Membrane</keyword>
<dbReference type="EMBL" id="SWBP01000002">
    <property type="protein sequence ID" value="TKB99274.1"/>
    <property type="molecule type" value="Genomic_DNA"/>
</dbReference>
<proteinExistence type="predicted"/>
<evidence type="ECO:0000313" key="3">
    <source>
        <dbReference type="Proteomes" id="UP000308181"/>
    </source>
</evidence>